<reference evidence="1" key="2">
    <citation type="submission" date="2020-06" db="EMBL/GenBank/DDBJ databases">
        <title>Helianthus annuus Genome sequencing and assembly Release 2.</title>
        <authorList>
            <person name="Gouzy J."/>
            <person name="Langlade N."/>
            <person name="Munos S."/>
        </authorList>
    </citation>
    <scope>NUCLEOTIDE SEQUENCE</scope>
    <source>
        <tissue evidence="1">Leaves</tissue>
    </source>
</reference>
<evidence type="ECO:0000313" key="1">
    <source>
        <dbReference type="EMBL" id="KAF5769273.1"/>
    </source>
</evidence>
<accession>A0A9K3H7Z2</accession>
<protein>
    <submittedName>
        <fullName evidence="1">Uncharacterized protein</fullName>
    </submittedName>
</protein>
<dbReference type="EMBL" id="MNCJ02000329">
    <property type="protein sequence ID" value="KAF5769273.1"/>
    <property type="molecule type" value="Genomic_DNA"/>
</dbReference>
<proteinExistence type="predicted"/>
<dbReference type="Proteomes" id="UP000215914">
    <property type="component" value="Unassembled WGS sequence"/>
</dbReference>
<keyword evidence="2" id="KW-1185">Reference proteome</keyword>
<organism evidence="1 2">
    <name type="scientific">Helianthus annuus</name>
    <name type="common">Common sunflower</name>
    <dbReference type="NCBI Taxonomy" id="4232"/>
    <lineage>
        <taxon>Eukaryota</taxon>
        <taxon>Viridiplantae</taxon>
        <taxon>Streptophyta</taxon>
        <taxon>Embryophyta</taxon>
        <taxon>Tracheophyta</taxon>
        <taxon>Spermatophyta</taxon>
        <taxon>Magnoliopsida</taxon>
        <taxon>eudicotyledons</taxon>
        <taxon>Gunneridae</taxon>
        <taxon>Pentapetalae</taxon>
        <taxon>asterids</taxon>
        <taxon>campanulids</taxon>
        <taxon>Asterales</taxon>
        <taxon>Asteraceae</taxon>
        <taxon>Asteroideae</taxon>
        <taxon>Heliantheae alliance</taxon>
        <taxon>Heliantheae</taxon>
        <taxon>Helianthus</taxon>
    </lineage>
</organism>
<name>A0A9K3H7Z2_HELAN</name>
<dbReference type="Gramene" id="mRNA:HanXRQr2_Chr14g0646341">
    <property type="protein sequence ID" value="mRNA:HanXRQr2_Chr14g0646341"/>
    <property type="gene ID" value="HanXRQr2_Chr14g0646341"/>
</dbReference>
<reference evidence="1" key="1">
    <citation type="journal article" date="2017" name="Nature">
        <title>The sunflower genome provides insights into oil metabolism, flowering and Asterid evolution.</title>
        <authorList>
            <person name="Badouin H."/>
            <person name="Gouzy J."/>
            <person name="Grassa C.J."/>
            <person name="Murat F."/>
            <person name="Staton S.E."/>
            <person name="Cottret L."/>
            <person name="Lelandais-Briere C."/>
            <person name="Owens G.L."/>
            <person name="Carrere S."/>
            <person name="Mayjonade B."/>
            <person name="Legrand L."/>
            <person name="Gill N."/>
            <person name="Kane N.C."/>
            <person name="Bowers J.E."/>
            <person name="Hubner S."/>
            <person name="Bellec A."/>
            <person name="Berard A."/>
            <person name="Berges H."/>
            <person name="Blanchet N."/>
            <person name="Boniface M.C."/>
            <person name="Brunel D."/>
            <person name="Catrice O."/>
            <person name="Chaidir N."/>
            <person name="Claudel C."/>
            <person name="Donnadieu C."/>
            <person name="Faraut T."/>
            <person name="Fievet G."/>
            <person name="Helmstetter N."/>
            <person name="King M."/>
            <person name="Knapp S.J."/>
            <person name="Lai Z."/>
            <person name="Le Paslier M.C."/>
            <person name="Lippi Y."/>
            <person name="Lorenzon L."/>
            <person name="Mandel J.R."/>
            <person name="Marage G."/>
            <person name="Marchand G."/>
            <person name="Marquand E."/>
            <person name="Bret-Mestries E."/>
            <person name="Morien E."/>
            <person name="Nambeesan S."/>
            <person name="Nguyen T."/>
            <person name="Pegot-Espagnet P."/>
            <person name="Pouilly N."/>
            <person name="Raftis F."/>
            <person name="Sallet E."/>
            <person name="Schiex T."/>
            <person name="Thomas J."/>
            <person name="Vandecasteele C."/>
            <person name="Vares D."/>
            <person name="Vear F."/>
            <person name="Vautrin S."/>
            <person name="Crespi M."/>
            <person name="Mangin B."/>
            <person name="Burke J.M."/>
            <person name="Salse J."/>
            <person name="Munos S."/>
            <person name="Vincourt P."/>
            <person name="Rieseberg L.H."/>
            <person name="Langlade N.B."/>
        </authorList>
    </citation>
    <scope>NUCLEOTIDE SEQUENCE</scope>
    <source>
        <tissue evidence="1">Leaves</tissue>
    </source>
</reference>
<comment type="caution">
    <text evidence="1">The sequence shown here is derived from an EMBL/GenBank/DDBJ whole genome shotgun (WGS) entry which is preliminary data.</text>
</comment>
<sequence>MVFEVVDCGGVVVNVGVLVLIFGCLKRVCLQGVFGSFWVKSEAHCCFCDLLCSVGCEIKIWVELLKLTVVSMICSVQLDVFRSIHGDPSAILTFFICGNS</sequence>
<gene>
    <name evidence="1" type="ORF">HanXRQr2_Chr14g0646341</name>
</gene>
<dbReference type="AlphaFoldDB" id="A0A9K3H7Z2"/>
<evidence type="ECO:0000313" key="2">
    <source>
        <dbReference type="Proteomes" id="UP000215914"/>
    </source>
</evidence>